<organism evidence="2 3">
    <name type="scientific">Staphylococcus auricularis</name>
    <dbReference type="NCBI Taxonomy" id="29379"/>
    <lineage>
        <taxon>Bacteria</taxon>
        <taxon>Bacillati</taxon>
        <taxon>Bacillota</taxon>
        <taxon>Bacilli</taxon>
        <taxon>Bacillales</taxon>
        <taxon>Staphylococcaceae</taxon>
        <taxon>Staphylococcus</taxon>
    </lineage>
</organism>
<dbReference type="Gene3D" id="1.10.260.40">
    <property type="entry name" value="lambda repressor-like DNA-binding domains"/>
    <property type="match status" value="1"/>
</dbReference>
<gene>
    <name evidence="2" type="ORF">BU607_00005</name>
</gene>
<proteinExistence type="predicted"/>
<feature type="domain" description="HTH cro/C1-type" evidence="1">
    <location>
        <begin position="14"/>
        <end position="69"/>
    </location>
</feature>
<dbReference type="SMART" id="SM00530">
    <property type="entry name" value="HTH_XRE"/>
    <property type="match status" value="1"/>
</dbReference>
<dbReference type="InterPro" id="IPR010982">
    <property type="entry name" value="Lambda_DNA-bd_dom_sf"/>
</dbReference>
<comment type="caution">
    <text evidence="2">The sequence shown here is derived from an EMBL/GenBank/DDBJ whole genome shotgun (WGS) entry which is preliminary data.</text>
</comment>
<reference evidence="2 3" key="1">
    <citation type="journal article" date="2016" name="Front. Microbiol.">
        <title>Comprehensive Phylogenetic Analysis of Bovine Non-aureus Staphylococci Species Based on Whole-Genome Sequencing.</title>
        <authorList>
            <person name="Naushad S."/>
            <person name="Barkema H.W."/>
            <person name="Luby C."/>
            <person name="Condas L.A."/>
            <person name="Nobrega D.B."/>
            <person name="Carson D.A."/>
            <person name="De Buck J."/>
        </authorList>
    </citation>
    <scope>NUCLEOTIDE SEQUENCE [LARGE SCALE GENOMIC DNA]</scope>
    <source>
        <strain evidence="2 3">SNUC 993</strain>
    </source>
</reference>
<dbReference type="EMBL" id="PZDI01000001">
    <property type="protein sequence ID" value="PTH19805.1"/>
    <property type="molecule type" value="Genomic_DNA"/>
</dbReference>
<protein>
    <recommendedName>
        <fullName evidence="1">HTH cro/C1-type domain-containing protein</fullName>
    </recommendedName>
</protein>
<evidence type="ECO:0000313" key="2">
    <source>
        <dbReference type="EMBL" id="PTH19805.1"/>
    </source>
</evidence>
<dbReference type="SUPFAM" id="SSF47413">
    <property type="entry name" value="lambda repressor-like DNA-binding domains"/>
    <property type="match status" value="1"/>
</dbReference>
<dbReference type="RefSeq" id="WP_107391781.1">
    <property type="nucleotide sequence ID" value="NZ_JAHCOE010000001.1"/>
</dbReference>
<dbReference type="Pfam" id="PF01381">
    <property type="entry name" value="HTH_3"/>
    <property type="match status" value="1"/>
</dbReference>
<dbReference type="PROSITE" id="PS50943">
    <property type="entry name" value="HTH_CROC1"/>
    <property type="match status" value="1"/>
</dbReference>
<evidence type="ECO:0000313" key="3">
    <source>
        <dbReference type="Proteomes" id="UP000242694"/>
    </source>
</evidence>
<dbReference type="Proteomes" id="UP000242694">
    <property type="component" value="Unassembled WGS sequence"/>
</dbReference>
<dbReference type="InterPro" id="IPR001387">
    <property type="entry name" value="Cro/C1-type_HTH"/>
</dbReference>
<accession>A0ABX5IH69</accession>
<sequence>MAKKSKNPRLSKILLNGRNKRELTLRQVAYKTGLSSTYISQLERGMRNTPDPYKLKSFADVYEIDYLYLMKEAGYLDKERVNDPYEILMFSDKEAFDNLDEAERYRILNTLRDQADYLIDRAKRNK</sequence>
<evidence type="ECO:0000259" key="1">
    <source>
        <dbReference type="PROSITE" id="PS50943"/>
    </source>
</evidence>
<dbReference type="CDD" id="cd00093">
    <property type="entry name" value="HTH_XRE"/>
    <property type="match status" value="1"/>
</dbReference>
<keyword evidence="3" id="KW-1185">Reference proteome</keyword>
<name>A0ABX5IH69_9STAP</name>